<proteinExistence type="predicted"/>
<name>A0A9X5HFE1_9ACTN</name>
<reference evidence="3 4" key="1">
    <citation type="submission" date="2020-01" db="EMBL/GenBank/DDBJ databases">
        <title>Insect and environment-associated Actinomycetes.</title>
        <authorList>
            <person name="Currrie C."/>
            <person name="Chevrette M."/>
            <person name="Carlson C."/>
            <person name="Stubbendieck R."/>
            <person name="Wendt-Pienkowski E."/>
        </authorList>
    </citation>
    <scope>NUCLEOTIDE SEQUENCE [LARGE SCALE GENOMIC DNA]</scope>
    <source>
        <strain evidence="3 4">SID8189</strain>
    </source>
</reference>
<evidence type="ECO:0000256" key="1">
    <source>
        <dbReference type="SAM" id="MobiDB-lite"/>
    </source>
</evidence>
<keyword evidence="2" id="KW-1133">Transmembrane helix</keyword>
<keyword evidence="2" id="KW-0472">Membrane</keyword>
<evidence type="ECO:0000256" key="2">
    <source>
        <dbReference type="SAM" id="Phobius"/>
    </source>
</evidence>
<evidence type="ECO:0000313" key="4">
    <source>
        <dbReference type="Proteomes" id="UP000471745"/>
    </source>
</evidence>
<evidence type="ECO:0000313" key="3">
    <source>
        <dbReference type="EMBL" id="NEC52758.1"/>
    </source>
</evidence>
<dbReference type="EMBL" id="JAAGNA010001038">
    <property type="protein sequence ID" value="NEC52758.1"/>
    <property type="molecule type" value="Genomic_DNA"/>
</dbReference>
<organism evidence="3 4">
    <name type="scientific">Actinospica acidiphila</name>
    <dbReference type="NCBI Taxonomy" id="304899"/>
    <lineage>
        <taxon>Bacteria</taxon>
        <taxon>Bacillati</taxon>
        <taxon>Actinomycetota</taxon>
        <taxon>Actinomycetes</taxon>
        <taxon>Catenulisporales</taxon>
        <taxon>Actinospicaceae</taxon>
        <taxon>Actinospica</taxon>
    </lineage>
</organism>
<feature type="transmembrane region" description="Helical" evidence="2">
    <location>
        <begin position="48"/>
        <end position="70"/>
    </location>
</feature>
<sequence length="100" mass="10534">MVPMKSERSQLKRAVRQLRRIRSFYAAATVLWAGSAALTSWQAAGSRQLTVCVALLAVFAALFVMASVALRRLGVTATAGRVQSRATTSTVPNAGGRAAA</sequence>
<feature type="region of interest" description="Disordered" evidence="1">
    <location>
        <begin position="78"/>
        <end position="100"/>
    </location>
</feature>
<dbReference type="Proteomes" id="UP000471745">
    <property type="component" value="Unassembled WGS sequence"/>
</dbReference>
<feature type="transmembrane region" description="Helical" evidence="2">
    <location>
        <begin position="21"/>
        <end position="42"/>
    </location>
</feature>
<accession>A0A9X5HFE1</accession>
<keyword evidence="4" id="KW-1185">Reference proteome</keyword>
<comment type="caution">
    <text evidence="3">The sequence shown here is derived from an EMBL/GenBank/DDBJ whole genome shotgun (WGS) entry which is preliminary data.</text>
</comment>
<protein>
    <submittedName>
        <fullName evidence="3">Uncharacterized protein</fullName>
    </submittedName>
</protein>
<dbReference type="AlphaFoldDB" id="A0A9X5HFE1"/>
<keyword evidence="2" id="KW-0812">Transmembrane</keyword>
<gene>
    <name evidence="3" type="ORF">G3I18_30035</name>
</gene>